<comment type="caution">
    <text evidence="2">The sequence shown here is derived from an EMBL/GenBank/DDBJ whole genome shotgun (WGS) entry which is preliminary data.</text>
</comment>
<dbReference type="InterPro" id="IPR002915">
    <property type="entry name" value="DeoC/FbaB/LacD_aldolase"/>
</dbReference>
<keyword evidence="2" id="KW-0456">Lyase</keyword>
<accession>A0A8J7HD47</accession>
<name>A0A8J7HD47_9FIRM</name>
<dbReference type="GO" id="GO:0004332">
    <property type="term" value="F:fructose-bisphosphate aldolase activity"/>
    <property type="evidence" value="ECO:0007669"/>
    <property type="project" value="UniProtKB-EC"/>
</dbReference>
<dbReference type="SMART" id="SM01133">
    <property type="entry name" value="DeoC"/>
    <property type="match status" value="1"/>
</dbReference>
<protein>
    <submittedName>
        <fullName evidence="2">Fructose-bisphosphate aldolase</fullName>
        <ecNumber evidence="2">4.1.2.13</ecNumber>
    </submittedName>
</protein>
<dbReference type="AlphaFoldDB" id="A0A8J7HD47"/>
<dbReference type="EMBL" id="JAEAGR010000004">
    <property type="protein sequence ID" value="MBH1940429.1"/>
    <property type="molecule type" value="Genomic_DNA"/>
</dbReference>
<evidence type="ECO:0000313" key="3">
    <source>
        <dbReference type="Proteomes" id="UP000623269"/>
    </source>
</evidence>
<dbReference type="NCBIfam" id="NF005556">
    <property type="entry name" value="PRK07226.1"/>
    <property type="match status" value="1"/>
</dbReference>
<dbReference type="InterPro" id="IPR050456">
    <property type="entry name" value="DeoC/FbaB_aldolase"/>
</dbReference>
<dbReference type="PANTHER" id="PTHR47916:SF1">
    <property type="entry name" value="3-HYDROXY-5-PHOSPHONOOXYPENTANE-2,4-DIONE THIOLASE"/>
    <property type="match status" value="1"/>
</dbReference>
<dbReference type="PANTHER" id="PTHR47916">
    <property type="entry name" value="FRUCTOSE-BISPHOSPHATE ALDOLASE CLASS 1"/>
    <property type="match status" value="1"/>
</dbReference>
<feature type="active site" description="Schiff-base intermediate with dihydroxyacetone-P" evidence="1">
    <location>
        <position position="178"/>
    </location>
</feature>
<proteinExistence type="predicted"/>
<gene>
    <name evidence="2" type="ORF">I5677_05895</name>
</gene>
<dbReference type="RefSeq" id="WP_197660651.1">
    <property type="nucleotide sequence ID" value="NZ_JAEAGR010000004.1"/>
</dbReference>
<dbReference type="InterPro" id="IPR041720">
    <property type="entry name" value="FbaB-like"/>
</dbReference>
<reference evidence="2" key="1">
    <citation type="submission" date="2020-12" db="EMBL/GenBank/DDBJ databases">
        <title>M. sibirica DSM 26468T genome.</title>
        <authorList>
            <person name="Thieme N."/>
            <person name="Rettenmaier R."/>
            <person name="Zverlov V."/>
            <person name="Liebl W."/>
        </authorList>
    </citation>
    <scope>NUCLEOTIDE SEQUENCE</scope>
    <source>
        <strain evidence="2">DSM 26468</strain>
    </source>
</reference>
<feature type="active site" description="Proton donor" evidence="1">
    <location>
        <position position="147"/>
    </location>
</feature>
<keyword evidence="3" id="KW-1185">Reference proteome</keyword>
<dbReference type="PIRSF" id="PIRSF038992">
    <property type="entry name" value="Aldolase_Ia"/>
    <property type="match status" value="1"/>
</dbReference>
<organism evidence="2 3">
    <name type="scientific">Mobilitalea sibirica</name>
    <dbReference type="NCBI Taxonomy" id="1462919"/>
    <lineage>
        <taxon>Bacteria</taxon>
        <taxon>Bacillati</taxon>
        <taxon>Bacillota</taxon>
        <taxon>Clostridia</taxon>
        <taxon>Lachnospirales</taxon>
        <taxon>Lachnospiraceae</taxon>
        <taxon>Mobilitalea</taxon>
    </lineage>
</organism>
<evidence type="ECO:0000256" key="1">
    <source>
        <dbReference type="PIRSR" id="PIRSR038992-1"/>
    </source>
</evidence>
<dbReference type="Pfam" id="PF01791">
    <property type="entry name" value="DeoC"/>
    <property type="match status" value="1"/>
</dbReference>
<sequence length="267" mass="29627">MIIGKEKRLNRLYNGHDRIIILPLDHGFTEGPIDGIENMGQALSDIVRYNVVDSVILHRGAIIHNYSILSKQNLGLIMHLSGSTSLYGNGLHKIQTGTVDEAISLGCDGVSVHINLGNEYEPYMLENTARIAEECGKKGMPLIAMVYVRGDEIENERKLPYLKRAVRLADEIGADIVKVNLCMEGENFSEVVNSCQIPVVIAGGQQKDYISLLRMVDTAMKSGAKGISIGRNIFQSSNYSLLLNNIKRIVHEHEDISLIMKEYLAYA</sequence>
<dbReference type="InterPro" id="IPR013785">
    <property type="entry name" value="Aldolase_TIM"/>
</dbReference>
<dbReference type="EC" id="4.1.2.13" evidence="2"/>
<dbReference type="SUPFAM" id="SSF51569">
    <property type="entry name" value="Aldolase"/>
    <property type="match status" value="1"/>
</dbReference>
<dbReference type="Gene3D" id="3.20.20.70">
    <property type="entry name" value="Aldolase class I"/>
    <property type="match status" value="1"/>
</dbReference>
<dbReference type="CDD" id="cd00958">
    <property type="entry name" value="DhnA"/>
    <property type="match status" value="1"/>
</dbReference>
<dbReference type="Proteomes" id="UP000623269">
    <property type="component" value="Unassembled WGS sequence"/>
</dbReference>
<evidence type="ECO:0000313" key="2">
    <source>
        <dbReference type="EMBL" id="MBH1940429.1"/>
    </source>
</evidence>